<dbReference type="PANTHER" id="PTHR47843">
    <property type="entry name" value="BTB DOMAIN-CONTAINING PROTEIN-RELATED"/>
    <property type="match status" value="1"/>
</dbReference>
<evidence type="ECO:0000313" key="2">
    <source>
        <dbReference type="Proteomes" id="UP000322873"/>
    </source>
</evidence>
<dbReference type="Gene3D" id="3.30.710.10">
    <property type="entry name" value="Potassium Channel Kv1.1, Chain A"/>
    <property type="match status" value="1"/>
</dbReference>
<keyword evidence="2" id="KW-1185">Reference proteome</keyword>
<evidence type="ECO:0000313" key="1">
    <source>
        <dbReference type="EMBL" id="KAA8573233.1"/>
    </source>
</evidence>
<comment type="caution">
    <text evidence="1">The sequence shown here is derived from an EMBL/GenBank/DDBJ whole genome shotgun (WGS) entry which is preliminary data.</text>
</comment>
<organism evidence="1 2">
    <name type="scientific">Monilinia fructicola</name>
    <name type="common">Brown rot fungus</name>
    <name type="synonym">Ciboria fructicola</name>
    <dbReference type="NCBI Taxonomy" id="38448"/>
    <lineage>
        <taxon>Eukaryota</taxon>
        <taxon>Fungi</taxon>
        <taxon>Dikarya</taxon>
        <taxon>Ascomycota</taxon>
        <taxon>Pezizomycotina</taxon>
        <taxon>Leotiomycetes</taxon>
        <taxon>Helotiales</taxon>
        <taxon>Sclerotiniaceae</taxon>
        <taxon>Monilinia</taxon>
    </lineage>
</organism>
<protein>
    <recommendedName>
        <fullName evidence="3">BTB domain-containing protein</fullName>
    </recommendedName>
</protein>
<gene>
    <name evidence="1" type="ORF">EYC84_003730</name>
</gene>
<dbReference type="EMBL" id="VICG01000004">
    <property type="protein sequence ID" value="KAA8573233.1"/>
    <property type="molecule type" value="Genomic_DNA"/>
</dbReference>
<dbReference type="PANTHER" id="PTHR47843:SF2">
    <property type="entry name" value="BTB DOMAIN-CONTAINING PROTEIN"/>
    <property type="match status" value="1"/>
</dbReference>
<reference evidence="1 2" key="1">
    <citation type="submission" date="2019-06" db="EMBL/GenBank/DDBJ databases">
        <title>Genome Sequence of the Brown Rot Fungal Pathogen Monilinia fructicola.</title>
        <authorList>
            <person name="De Miccolis Angelini R.M."/>
            <person name="Landi L."/>
            <person name="Abate D."/>
            <person name="Pollastro S."/>
            <person name="Romanazzi G."/>
            <person name="Faretra F."/>
        </authorList>
    </citation>
    <scope>NUCLEOTIDE SEQUENCE [LARGE SCALE GENOMIC DNA]</scope>
    <source>
        <strain evidence="1 2">Mfrc123</strain>
    </source>
</reference>
<dbReference type="OrthoDB" id="194443at2759"/>
<dbReference type="InterPro" id="IPR011333">
    <property type="entry name" value="SKP1/BTB/POZ_sf"/>
</dbReference>
<evidence type="ECO:0008006" key="3">
    <source>
        <dbReference type="Google" id="ProtNLM"/>
    </source>
</evidence>
<name>A0A5M9JXL6_MONFR</name>
<dbReference type="VEuPathDB" id="FungiDB:MFRU_025g00480"/>
<accession>A0A5M9JXL6</accession>
<dbReference type="AlphaFoldDB" id="A0A5M9JXL6"/>
<sequence>MSSDSLMPALAVLAEASATDNPSTIQGSNLHVRNRSNQDYIPKIGSHLSSEELGSMILRIEVGNGKEPGGTATFRIHYKLLCDKIPMFKESFGDSFEQIAEPDNQIIPDVVLVNDDPSAFKLLAGWLYMDTIDGNFDNSASSAGKLTSKGSFRGLITSMRLPIYIKLCILAELYEITRLENEAINFLIKFMIDTKTRPNPSCWLEVYKQTNSRSALRVLFCRIAAWQLAQNGSEGAGTMDLESILCRNEELRQDIATLVESDEGGSPADPFLAPDCDYHNHGPVVKCPCPRR</sequence>
<proteinExistence type="predicted"/>
<dbReference type="Proteomes" id="UP000322873">
    <property type="component" value="Unassembled WGS sequence"/>
</dbReference>
<dbReference type="SUPFAM" id="SSF54695">
    <property type="entry name" value="POZ domain"/>
    <property type="match status" value="1"/>
</dbReference>